<dbReference type="PANTHER" id="PTHR44086:SF10">
    <property type="entry name" value="THIOSULFATE SULFURTRANSFERASE_RHODANESE-LIKE DOMAIN-CONTAINING PROTEIN 3"/>
    <property type="match status" value="1"/>
</dbReference>
<evidence type="ECO:0000313" key="3">
    <source>
        <dbReference type="Proteomes" id="UP001595960"/>
    </source>
</evidence>
<organism evidence="2 3">
    <name type="scientific">Agromyces aurantiacus</name>
    <dbReference type="NCBI Taxonomy" id="165814"/>
    <lineage>
        <taxon>Bacteria</taxon>
        <taxon>Bacillati</taxon>
        <taxon>Actinomycetota</taxon>
        <taxon>Actinomycetes</taxon>
        <taxon>Micrococcales</taxon>
        <taxon>Microbacteriaceae</taxon>
        <taxon>Agromyces</taxon>
    </lineage>
</organism>
<evidence type="ECO:0000259" key="1">
    <source>
        <dbReference type="PROSITE" id="PS50206"/>
    </source>
</evidence>
<dbReference type="Pfam" id="PF00581">
    <property type="entry name" value="Rhodanese"/>
    <property type="match status" value="1"/>
</dbReference>
<accession>A0ABV9R6J1</accession>
<dbReference type="Proteomes" id="UP001595960">
    <property type="component" value="Unassembled WGS sequence"/>
</dbReference>
<gene>
    <name evidence="2" type="ORF">ACFPER_10205</name>
</gene>
<dbReference type="PROSITE" id="PS50206">
    <property type="entry name" value="RHODANESE_3"/>
    <property type="match status" value="1"/>
</dbReference>
<keyword evidence="3" id="KW-1185">Reference proteome</keyword>
<dbReference type="EMBL" id="JBHSJC010000001">
    <property type="protein sequence ID" value="MFC4829164.1"/>
    <property type="molecule type" value="Genomic_DNA"/>
</dbReference>
<comment type="caution">
    <text evidence="2">The sequence shown here is derived from an EMBL/GenBank/DDBJ whole genome shotgun (WGS) entry which is preliminary data.</text>
</comment>
<dbReference type="SUPFAM" id="SSF52821">
    <property type="entry name" value="Rhodanese/Cell cycle control phosphatase"/>
    <property type="match status" value="1"/>
</dbReference>
<dbReference type="InterPro" id="IPR036873">
    <property type="entry name" value="Rhodanese-like_dom_sf"/>
</dbReference>
<proteinExistence type="predicted"/>
<dbReference type="RefSeq" id="WP_204392658.1">
    <property type="nucleotide sequence ID" value="NZ_JAFBBW010000001.1"/>
</dbReference>
<evidence type="ECO:0000313" key="2">
    <source>
        <dbReference type="EMBL" id="MFC4829164.1"/>
    </source>
</evidence>
<dbReference type="Gene3D" id="3.40.250.10">
    <property type="entry name" value="Rhodanese-like domain"/>
    <property type="match status" value="1"/>
</dbReference>
<dbReference type="PANTHER" id="PTHR44086">
    <property type="entry name" value="THIOSULFATE SULFURTRANSFERASE RDL2, MITOCHONDRIAL-RELATED"/>
    <property type="match status" value="1"/>
</dbReference>
<feature type="domain" description="Rhodanese" evidence="1">
    <location>
        <begin position="29"/>
        <end position="125"/>
    </location>
</feature>
<dbReference type="SMART" id="SM00450">
    <property type="entry name" value="RHOD"/>
    <property type="match status" value="1"/>
</dbReference>
<protein>
    <submittedName>
        <fullName evidence="2">Rhodanese-like domain-containing protein</fullName>
    </submittedName>
</protein>
<dbReference type="InterPro" id="IPR001763">
    <property type="entry name" value="Rhodanese-like_dom"/>
</dbReference>
<name>A0ABV9R6J1_9MICO</name>
<reference evidence="3" key="1">
    <citation type="journal article" date="2019" name="Int. J. Syst. Evol. Microbiol.">
        <title>The Global Catalogue of Microorganisms (GCM) 10K type strain sequencing project: providing services to taxonomists for standard genome sequencing and annotation.</title>
        <authorList>
            <consortium name="The Broad Institute Genomics Platform"/>
            <consortium name="The Broad Institute Genome Sequencing Center for Infectious Disease"/>
            <person name="Wu L."/>
            <person name="Ma J."/>
        </authorList>
    </citation>
    <scope>NUCLEOTIDE SEQUENCE [LARGE SCALE GENOMIC DNA]</scope>
    <source>
        <strain evidence="3">CGMCC 1.12192</strain>
    </source>
</reference>
<sequence length="131" mass="13262">MVRTVAEMLGQAHASVGVESPASAADALADGSAVLVDVRQSDEFAACRIAGSIQVARGLLEFAADPASGHHRTELQPEARIIVVSTSGARGALAAATLQSMGFVDVAVLEGGLTAWMAEGRPVATPEHSAA</sequence>